<dbReference type="GO" id="GO:0006493">
    <property type="term" value="P:protein O-linked glycosylation"/>
    <property type="evidence" value="ECO:0007669"/>
    <property type="project" value="InterPro"/>
</dbReference>
<evidence type="ECO:0000256" key="1">
    <source>
        <dbReference type="ARBA" id="ARBA00004651"/>
    </source>
</evidence>
<dbReference type="Pfam" id="PF13231">
    <property type="entry name" value="PMT_2"/>
    <property type="match status" value="1"/>
</dbReference>
<keyword evidence="4 10" id="KW-0808">Transferase</keyword>
<keyword evidence="5 8" id="KW-0812">Transmembrane</keyword>
<evidence type="ECO:0000259" key="9">
    <source>
        <dbReference type="Pfam" id="PF13231"/>
    </source>
</evidence>
<feature type="transmembrane region" description="Helical" evidence="8">
    <location>
        <begin position="111"/>
        <end position="127"/>
    </location>
</feature>
<evidence type="ECO:0000256" key="7">
    <source>
        <dbReference type="ARBA" id="ARBA00023136"/>
    </source>
</evidence>
<feature type="transmembrane region" description="Helical" evidence="8">
    <location>
        <begin position="287"/>
        <end position="304"/>
    </location>
</feature>
<evidence type="ECO:0000256" key="5">
    <source>
        <dbReference type="ARBA" id="ARBA00022692"/>
    </source>
</evidence>
<dbReference type="GO" id="GO:0009103">
    <property type="term" value="P:lipopolysaccharide biosynthetic process"/>
    <property type="evidence" value="ECO:0007669"/>
    <property type="project" value="TreeGrafter"/>
</dbReference>
<reference evidence="10 11" key="1">
    <citation type="submission" date="2018-09" db="EMBL/GenBank/DDBJ databases">
        <title>Genomic Encyclopedia of Archaeal and Bacterial Type Strains, Phase II (KMG-II): from individual species to whole genera.</title>
        <authorList>
            <person name="Goeker M."/>
        </authorList>
    </citation>
    <scope>NUCLEOTIDE SEQUENCE [LARGE SCALE GENOMIC DNA]</scope>
    <source>
        <strain evidence="10 11">DSM 16505</strain>
    </source>
</reference>
<dbReference type="InterPro" id="IPR050297">
    <property type="entry name" value="LipidA_mod_glycosyltrf_83"/>
</dbReference>
<dbReference type="GO" id="GO:0016763">
    <property type="term" value="F:pentosyltransferase activity"/>
    <property type="evidence" value="ECO:0007669"/>
    <property type="project" value="TreeGrafter"/>
</dbReference>
<feature type="transmembrane region" description="Helical" evidence="8">
    <location>
        <begin position="81"/>
        <end position="99"/>
    </location>
</feature>
<feature type="domain" description="Glycosyltransferase RgtA/B/C/D-like" evidence="9">
    <location>
        <begin position="60"/>
        <end position="217"/>
    </location>
</feature>
<dbReference type="GO" id="GO:0010041">
    <property type="term" value="P:response to iron(III) ion"/>
    <property type="evidence" value="ECO:0007669"/>
    <property type="project" value="TreeGrafter"/>
</dbReference>
<comment type="subcellular location">
    <subcellularLocation>
        <location evidence="1">Cell membrane</location>
        <topology evidence="1">Multi-pass membrane protein</topology>
    </subcellularLocation>
</comment>
<dbReference type="InterPro" id="IPR038731">
    <property type="entry name" value="RgtA/B/C-like"/>
</dbReference>
<feature type="transmembrane region" description="Helical" evidence="8">
    <location>
        <begin position="397"/>
        <end position="415"/>
    </location>
</feature>
<dbReference type="EMBL" id="RAQM01000010">
    <property type="protein sequence ID" value="RKF03129.1"/>
    <property type="molecule type" value="Genomic_DNA"/>
</dbReference>
<dbReference type="GO" id="GO:0000030">
    <property type="term" value="F:mannosyltransferase activity"/>
    <property type="evidence" value="ECO:0007669"/>
    <property type="project" value="InterPro"/>
</dbReference>
<dbReference type="RefSeq" id="WP_120187244.1">
    <property type="nucleotide sequence ID" value="NZ_RAQM01000010.1"/>
</dbReference>
<dbReference type="AlphaFoldDB" id="A0A420DZ77"/>
<dbReference type="Proteomes" id="UP000285780">
    <property type="component" value="Unassembled WGS sequence"/>
</dbReference>
<feature type="transmembrane region" description="Helical" evidence="8">
    <location>
        <begin position="162"/>
        <end position="190"/>
    </location>
</feature>
<keyword evidence="7 8" id="KW-0472">Membrane</keyword>
<keyword evidence="2" id="KW-1003">Cell membrane</keyword>
<evidence type="ECO:0000256" key="8">
    <source>
        <dbReference type="SAM" id="Phobius"/>
    </source>
</evidence>
<name>A0A420DZ77_9FLAO</name>
<feature type="transmembrane region" description="Helical" evidence="8">
    <location>
        <begin position="341"/>
        <end position="360"/>
    </location>
</feature>
<evidence type="ECO:0000313" key="11">
    <source>
        <dbReference type="Proteomes" id="UP000285780"/>
    </source>
</evidence>
<feature type="transmembrane region" description="Helical" evidence="8">
    <location>
        <begin position="366"/>
        <end position="385"/>
    </location>
</feature>
<keyword evidence="6 8" id="KW-1133">Transmembrane helix</keyword>
<dbReference type="PANTHER" id="PTHR33908:SF3">
    <property type="entry name" value="UNDECAPRENYL PHOSPHATE-ALPHA-4-AMINO-4-DEOXY-L-ARABINOSE ARABINOSYL TRANSFERASE"/>
    <property type="match status" value="1"/>
</dbReference>
<dbReference type="PANTHER" id="PTHR33908">
    <property type="entry name" value="MANNOSYLTRANSFERASE YKCB-RELATED"/>
    <property type="match status" value="1"/>
</dbReference>
<evidence type="ECO:0000313" key="10">
    <source>
        <dbReference type="EMBL" id="RKF03129.1"/>
    </source>
</evidence>
<evidence type="ECO:0000256" key="6">
    <source>
        <dbReference type="ARBA" id="ARBA00022989"/>
    </source>
</evidence>
<keyword evidence="3" id="KW-0328">Glycosyltransferase</keyword>
<feature type="transmembrane region" description="Helical" evidence="8">
    <location>
        <begin position="132"/>
        <end position="150"/>
    </location>
</feature>
<sequence length="538" mass="61736">MKNKLTFNIFLVIATISLLINVGSYGVIESSDARYAEIGRAMHVSGDYMHPNLLDVHHYHKPPFTYQITALGYKIFGINAFGARFFLQLAVLLQLILVYRLSISLFNNKKTALWSTIIYFSFPLVLMSSRNLTTDAFLATFALLSIYSWVKYRQTGIIKWLYAFTLSLALGFLTKGPVIFIVPVIFILFYNRTEKSKRSFSIHHIAAWSLFLAIAASWFVYLGYSNPAFLDYFLGKQTADRFSKNAFGRTEPFWYFLAFAPLVGLPWFLAFIYLLKDQKELLKTKTIHFAMLMAFIIPLIFFSISSSKRILYILPLYGLLAILIADLFSRINTEKIKTINAFILGFSSLILLTFIVAPFINTGMNFPYYLAIASCGVAIIVFFIYRSKEEVKFKPVLTSFVVTVFLLISASTILAKNELKVNASKPVTDFIISENLNSRDILVYNIRKSSIAFGLNKSIISLYDGHESLNRETQFETDTNWKNHLINLKDATELESLHEIVEKPSVLILYKKQLPERLKWLANKYSHKKEMGKWTILY</sequence>
<feature type="transmembrane region" description="Helical" evidence="8">
    <location>
        <begin position="253"/>
        <end position="275"/>
    </location>
</feature>
<evidence type="ECO:0000256" key="4">
    <source>
        <dbReference type="ARBA" id="ARBA00022679"/>
    </source>
</evidence>
<evidence type="ECO:0000256" key="3">
    <source>
        <dbReference type="ARBA" id="ARBA00022676"/>
    </source>
</evidence>
<feature type="transmembrane region" description="Helical" evidence="8">
    <location>
        <begin position="202"/>
        <end position="224"/>
    </location>
</feature>
<feature type="transmembrane region" description="Helical" evidence="8">
    <location>
        <begin position="310"/>
        <end position="329"/>
    </location>
</feature>
<proteinExistence type="predicted"/>
<comment type="caution">
    <text evidence="10">The sequence shown here is derived from an EMBL/GenBank/DDBJ whole genome shotgun (WGS) entry which is preliminary data.</text>
</comment>
<evidence type="ECO:0000256" key="2">
    <source>
        <dbReference type="ARBA" id="ARBA00022475"/>
    </source>
</evidence>
<protein>
    <submittedName>
        <fullName evidence="10">4-amino-4-deoxy-L-arabinose transferase</fullName>
    </submittedName>
</protein>
<gene>
    <name evidence="10" type="ORF">C8N26_2119</name>
</gene>
<keyword evidence="11" id="KW-1185">Reference proteome</keyword>
<organism evidence="10 11">
    <name type="scientific">Tenacibaculum lutimaris</name>
    <dbReference type="NCBI Taxonomy" id="285258"/>
    <lineage>
        <taxon>Bacteria</taxon>
        <taxon>Pseudomonadati</taxon>
        <taxon>Bacteroidota</taxon>
        <taxon>Flavobacteriia</taxon>
        <taxon>Flavobacteriales</taxon>
        <taxon>Flavobacteriaceae</taxon>
        <taxon>Tenacibaculum</taxon>
    </lineage>
</organism>
<accession>A0A420DZ77</accession>
<feature type="transmembrane region" description="Helical" evidence="8">
    <location>
        <begin position="6"/>
        <end position="28"/>
    </location>
</feature>
<dbReference type="GO" id="GO:0005886">
    <property type="term" value="C:plasma membrane"/>
    <property type="evidence" value="ECO:0007669"/>
    <property type="project" value="UniProtKB-SubCell"/>
</dbReference>